<protein>
    <recommendedName>
        <fullName evidence="9 10">D-alanyl-D-alanine dipeptidase</fullName>
        <shortName evidence="9 10">D-Ala-D-Ala dipeptidase</shortName>
        <ecNumber evidence="9 10">3.4.13.22</ecNumber>
    </recommendedName>
</protein>
<keyword evidence="5 9" id="KW-0862">Zinc</keyword>
<keyword evidence="6 9" id="KW-0224">Dipeptidase</keyword>
<comment type="catalytic activity">
    <reaction evidence="1 9 10">
        <text>D-alanyl-D-alanine + H2O = 2 D-alanine</text>
        <dbReference type="Rhea" id="RHEA:20661"/>
        <dbReference type="ChEBI" id="CHEBI:15377"/>
        <dbReference type="ChEBI" id="CHEBI:57416"/>
        <dbReference type="ChEBI" id="CHEBI:57822"/>
        <dbReference type="EC" id="3.4.13.22"/>
    </reaction>
</comment>
<dbReference type="SUPFAM" id="SSF55166">
    <property type="entry name" value="Hedgehog/DD-peptidase"/>
    <property type="match status" value="1"/>
</dbReference>
<gene>
    <name evidence="11" type="ORF">NIES46_41950</name>
</gene>
<evidence type="ECO:0000256" key="4">
    <source>
        <dbReference type="ARBA" id="ARBA00022801"/>
    </source>
</evidence>
<evidence type="ECO:0000313" key="11">
    <source>
        <dbReference type="EMBL" id="GCE96128.1"/>
    </source>
</evidence>
<dbReference type="PANTHER" id="PTHR43126:SF2">
    <property type="entry name" value="D-ALANYL-D-ALANINE DIPEPTIDASE"/>
    <property type="match status" value="1"/>
</dbReference>
<keyword evidence="8 10" id="KW-0961">Cell wall biogenesis/degradation</keyword>
<feature type="binding site" evidence="9">
    <location>
        <position position="141"/>
    </location>
    <ligand>
        <name>Zn(2+)</name>
        <dbReference type="ChEBI" id="CHEBI:29105"/>
        <note>catalytic</note>
    </ligand>
</feature>
<keyword evidence="3 9" id="KW-0479">Metal-binding</keyword>
<evidence type="ECO:0000256" key="3">
    <source>
        <dbReference type="ARBA" id="ARBA00022723"/>
    </source>
</evidence>
<organism evidence="11 12">
    <name type="scientific">Limnospira platensis NIES-46</name>
    <dbReference type="NCBI Taxonomy" id="1236695"/>
    <lineage>
        <taxon>Bacteria</taxon>
        <taxon>Bacillati</taxon>
        <taxon>Cyanobacteriota</taxon>
        <taxon>Cyanophyceae</taxon>
        <taxon>Oscillatoriophycideae</taxon>
        <taxon>Oscillatoriales</taxon>
        <taxon>Sirenicapillariaceae</taxon>
        <taxon>Limnospira</taxon>
    </lineage>
</organism>
<keyword evidence="2 9" id="KW-0645">Protease</keyword>
<evidence type="ECO:0000256" key="5">
    <source>
        <dbReference type="ARBA" id="ARBA00022833"/>
    </source>
</evidence>
<evidence type="ECO:0000256" key="6">
    <source>
        <dbReference type="ARBA" id="ARBA00022997"/>
    </source>
</evidence>
<evidence type="ECO:0000256" key="8">
    <source>
        <dbReference type="ARBA" id="ARBA00023316"/>
    </source>
</evidence>
<feature type="active site" description="Proton donor/acceptor" evidence="9">
    <location>
        <position position="211"/>
    </location>
</feature>
<dbReference type="PIRSF" id="PIRSF026671">
    <property type="entry name" value="AA_dipeptidase"/>
    <property type="match status" value="1"/>
</dbReference>
<dbReference type="GeneID" id="301684964"/>
<name>A0A5M3TDU4_LIMPL</name>
<proteinExistence type="inferred from homology"/>
<dbReference type="RefSeq" id="WP_152088684.1">
    <property type="nucleotide sequence ID" value="NZ_BIMW01000172.1"/>
</dbReference>
<evidence type="ECO:0000256" key="7">
    <source>
        <dbReference type="ARBA" id="ARBA00023049"/>
    </source>
</evidence>
<dbReference type="EC" id="3.4.13.22" evidence="9 10"/>
<keyword evidence="4 9" id="KW-0378">Hydrolase</keyword>
<comment type="cofactor">
    <cofactor evidence="9">
        <name>Zn(2+)</name>
        <dbReference type="ChEBI" id="CHEBI:29105"/>
    </cofactor>
    <text evidence="9">Binds 1 zinc ion per subunit.</text>
</comment>
<evidence type="ECO:0000256" key="1">
    <source>
        <dbReference type="ARBA" id="ARBA00001362"/>
    </source>
</evidence>
<dbReference type="CDD" id="cd14843">
    <property type="entry name" value="D-Ala-D-Ala_dipeptidase_like"/>
    <property type="match status" value="1"/>
</dbReference>
<sequence>MTSTEKPYQKIPIQDCGELLTPIPSEMFIFESPHPYQKLGAPYQLSPVSSPYYLREKVGDRLINAHQYLQAEYPHLRILVFDAYRPIEVQQFMVDYAFQQQLKATGLTLELLSEQQRQQLWQEVYKFWAIPSRDPATPPPHSTGAAVDVTLFDMVTVSAVNMGSDIDEISSRSQPDYFAESSEMTELEYHRNRQILKQVMTRAGFLQHLHEWWHFSYGDQMWAWLHNRQNNTAAIASYGLYS</sequence>
<dbReference type="HAMAP" id="MF_01924">
    <property type="entry name" value="A_A_dipeptidase"/>
    <property type="match status" value="1"/>
</dbReference>
<comment type="function">
    <text evidence="9 10">Catalyzes hydrolysis of the D-alanyl-D-alanine dipeptide.</text>
</comment>
<evidence type="ECO:0000256" key="2">
    <source>
        <dbReference type="ARBA" id="ARBA00022670"/>
    </source>
</evidence>
<evidence type="ECO:0000313" key="12">
    <source>
        <dbReference type="Proteomes" id="UP000326169"/>
    </source>
</evidence>
<dbReference type="Proteomes" id="UP000326169">
    <property type="component" value="Unassembled WGS sequence"/>
</dbReference>
<accession>A0A5M3TDU4</accession>
<feature type="binding site" evidence="9">
    <location>
        <position position="214"/>
    </location>
    <ligand>
        <name>Zn(2+)</name>
        <dbReference type="ChEBI" id="CHEBI:29105"/>
        <note>catalytic</note>
    </ligand>
</feature>
<reference evidence="11 12" key="1">
    <citation type="journal article" date="2019" name="J Genomics">
        <title>The Draft Genome of a Hydrogen-producing Cyanobacterium, Arthrospira platensis NIES-46.</title>
        <authorList>
            <person name="Suzuki S."/>
            <person name="Yamaguchi H."/>
            <person name="Kawachi M."/>
        </authorList>
    </citation>
    <scope>NUCLEOTIDE SEQUENCE [LARGE SCALE GENOMIC DNA]</scope>
    <source>
        <strain evidence="11 12">NIES-46</strain>
    </source>
</reference>
<comment type="similarity">
    <text evidence="9 10">Belongs to the peptidase M15D family.</text>
</comment>
<dbReference type="PANTHER" id="PTHR43126">
    <property type="entry name" value="D-ALANYL-D-ALANINE DIPEPTIDASE"/>
    <property type="match status" value="1"/>
</dbReference>
<dbReference type="InterPro" id="IPR009045">
    <property type="entry name" value="Zn_M74/Hedgehog-like"/>
</dbReference>
<comment type="caution">
    <text evidence="11">The sequence shown here is derived from an EMBL/GenBank/DDBJ whole genome shotgun (WGS) entry which is preliminary data.</text>
</comment>
<keyword evidence="7 9" id="KW-0482">Metalloprotease</keyword>
<feature type="site" description="Transition state stabilizer" evidence="9">
    <location>
        <position position="85"/>
    </location>
</feature>
<dbReference type="InterPro" id="IPR000755">
    <property type="entry name" value="A_A_dipeptidase"/>
</dbReference>
<keyword evidence="12" id="KW-1185">Reference proteome</keyword>
<feature type="binding site" evidence="9">
    <location>
        <position position="148"/>
    </location>
    <ligand>
        <name>Zn(2+)</name>
        <dbReference type="ChEBI" id="CHEBI:29105"/>
        <note>catalytic</note>
    </ligand>
</feature>
<dbReference type="Pfam" id="PF01427">
    <property type="entry name" value="Peptidase_M15"/>
    <property type="match status" value="1"/>
</dbReference>
<evidence type="ECO:0000256" key="9">
    <source>
        <dbReference type="HAMAP-Rule" id="MF_01924"/>
    </source>
</evidence>
<dbReference type="Gene3D" id="3.30.1380.10">
    <property type="match status" value="1"/>
</dbReference>
<dbReference type="EMBL" id="BIMW01000172">
    <property type="protein sequence ID" value="GCE96128.1"/>
    <property type="molecule type" value="Genomic_DNA"/>
</dbReference>
<evidence type="ECO:0000256" key="10">
    <source>
        <dbReference type="PIRNR" id="PIRNR026671"/>
    </source>
</evidence>